<dbReference type="PANTHER" id="PTHR48104">
    <property type="entry name" value="METACASPASE-4"/>
    <property type="match status" value="1"/>
</dbReference>
<dbReference type="GO" id="GO:0006508">
    <property type="term" value="P:proteolysis"/>
    <property type="evidence" value="ECO:0007669"/>
    <property type="project" value="InterPro"/>
</dbReference>
<dbReference type="EMBL" id="LN679128">
    <property type="protein sequence ID" value="CEL57256.1"/>
    <property type="molecule type" value="Genomic_DNA"/>
</dbReference>
<evidence type="ECO:0000313" key="5">
    <source>
        <dbReference type="Proteomes" id="UP000059188"/>
    </source>
</evidence>
<dbReference type="InterPro" id="IPR050452">
    <property type="entry name" value="Metacaspase"/>
</dbReference>
<reference evidence="4 5" key="1">
    <citation type="submission" date="2014-11" db="EMBL/GenBank/DDBJ databases">
        <authorList>
            <person name="Wibberg Daniel"/>
        </authorList>
    </citation>
    <scope>NUCLEOTIDE SEQUENCE [LARGE SCALE GENOMIC DNA]</scope>
    <source>
        <strain evidence="4">Rhizoctonia solani AG1-IB 7/3/14</strain>
    </source>
</reference>
<dbReference type="PANTHER" id="PTHR48104:SF30">
    <property type="entry name" value="METACASPASE-1"/>
    <property type="match status" value="1"/>
</dbReference>
<dbReference type="InterPro" id="IPR011600">
    <property type="entry name" value="Pept_C14_caspase"/>
</dbReference>
<sequence length="451" mass="50409">MAPRTAPSSSRGAQDVPVATPSYPDRARREVVTFIKKAITEGDMLPNVLDMKPARRRALIIAPQYRELGRPDDLGPLPSTAADAKLVYELLVRSGYDRQNIRILCDACYSHGRADPTRENILDSLEWLVAGAAEGDFRFLHFSGHGERVQTDSSRGKQGRTMDTSNWLRIPGAWDTELMPSTIGGQRVAEQIIGESELVYYNEAIVTRLGEKRELDLDPESDEEPDSGRVWDRELNEYLSRLPEGCTITCIMDCCASGRILNLSRKLRGSGFRGKPTQVMTNIQPLFIPSLPSFNPSADAPMPSPGLISPSISSIAAVASTMVSKLPHLVRYARIAMQEGIPERERDMDGIRARIFAWSACHQRQRSFDSNDFQYGLLTQTFTETCIRLGVPGESPIQYTYNTLFEEVSKLVADQRATVSSPEPQFVQLWTSLKKDDRKIETGLLDSYVEF</sequence>
<comment type="similarity">
    <text evidence="1">Belongs to the peptidase C14B family.</text>
</comment>
<gene>
    <name evidence="4" type="ORF">RSOLAG1IB_08468</name>
</gene>
<dbReference type="GO" id="GO:0004197">
    <property type="term" value="F:cysteine-type endopeptidase activity"/>
    <property type="evidence" value="ECO:0007669"/>
    <property type="project" value="InterPro"/>
</dbReference>
<feature type="domain" description="Peptidase C14 caspase" evidence="3">
    <location>
        <begin position="55"/>
        <end position="154"/>
    </location>
</feature>
<name>A0A0B7FGY2_THACB</name>
<dbReference type="Proteomes" id="UP000059188">
    <property type="component" value="Unassembled WGS sequence"/>
</dbReference>
<evidence type="ECO:0000313" key="4">
    <source>
        <dbReference type="EMBL" id="CEL57256.1"/>
    </source>
</evidence>
<evidence type="ECO:0000259" key="3">
    <source>
        <dbReference type="Pfam" id="PF00656"/>
    </source>
</evidence>
<feature type="compositionally biased region" description="Polar residues" evidence="2">
    <location>
        <begin position="1"/>
        <end position="12"/>
    </location>
</feature>
<protein>
    <submittedName>
        <fullName evidence="4">Metacaspase-1</fullName>
    </submittedName>
</protein>
<dbReference type="Gene3D" id="3.40.50.1460">
    <property type="match status" value="1"/>
</dbReference>
<proteinExistence type="inferred from homology"/>
<accession>A0A0B7FGY2</accession>
<dbReference type="Pfam" id="PF00656">
    <property type="entry name" value="Peptidase_C14"/>
    <property type="match status" value="1"/>
</dbReference>
<dbReference type="OrthoDB" id="3223806at2759"/>
<organism evidence="4 5">
    <name type="scientific">Thanatephorus cucumeris (strain AG1-IB / isolate 7/3/14)</name>
    <name type="common">Lettuce bottom rot fungus</name>
    <name type="synonym">Rhizoctonia solani</name>
    <dbReference type="NCBI Taxonomy" id="1108050"/>
    <lineage>
        <taxon>Eukaryota</taxon>
        <taxon>Fungi</taxon>
        <taxon>Dikarya</taxon>
        <taxon>Basidiomycota</taxon>
        <taxon>Agaricomycotina</taxon>
        <taxon>Agaricomycetes</taxon>
        <taxon>Cantharellales</taxon>
        <taxon>Ceratobasidiaceae</taxon>
        <taxon>Rhizoctonia</taxon>
        <taxon>Rhizoctonia solani AG-1</taxon>
    </lineage>
</organism>
<dbReference type="AlphaFoldDB" id="A0A0B7FGY2"/>
<evidence type="ECO:0000256" key="1">
    <source>
        <dbReference type="ARBA" id="ARBA00009005"/>
    </source>
</evidence>
<evidence type="ECO:0000256" key="2">
    <source>
        <dbReference type="SAM" id="MobiDB-lite"/>
    </source>
</evidence>
<feature type="region of interest" description="Disordered" evidence="2">
    <location>
        <begin position="1"/>
        <end position="22"/>
    </location>
</feature>
<keyword evidence="5" id="KW-1185">Reference proteome</keyword>
<dbReference type="GO" id="GO:0005737">
    <property type="term" value="C:cytoplasm"/>
    <property type="evidence" value="ECO:0007669"/>
    <property type="project" value="TreeGrafter"/>
</dbReference>